<accession>A0A0C2XEX4</accession>
<proteinExistence type="predicted"/>
<keyword evidence="2" id="KW-1185">Reference proteome</keyword>
<sequence>MNGILENHQQRAEDVKACVHKMLASYSDIYLNLSKGCSSNIHAIAEFASTSFIAHRHEEVEKEKTHIILTKAKYWCWPPYYGFVQPLVGLGPEGTISLMNSILSFVFPTTEVFLGKSLEDDERLKPAFELEKNCLDKELDTALIQGGRYGTFRLITAIFWSDEPLIPLLEADVDQFKGVFK</sequence>
<protein>
    <submittedName>
        <fullName evidence="1">Uncharacterized protein</fullName>
    </submittedName>
</protein>
<reference evidence="1 2" key="1">
    <citation type="submission" date="2014-04" db="EMBL/GenBank/DDBJ databases">
        <authorList>
            <consortium name="DOE Joint Genome Institute"/>
            <person name="Kuo A."/>
            <person name="Zuccaro A."/>
            <person name="Kohler A."/>
            <person name="Nagy L.G."/>
            <person name="Floudas D."/>
            <person name="Copeland A."/>
            <person name="Barry K.W."/>
            <person name="Cichocki N."/>
            <person name="Veneault-Fourrey C."/>
            <person name="LaButti K."/>
            <person name="Lindquist E.A."/>
            <person name="Lipzen A."/>
            <person name="Lundell T."/>
            <person name="Morin E."/>
            <person name="Murat C."/>
            <person name="Sun H."/>
            <person name="Tunlid A."/>
            <person name="Henrissat B."/>
            <person name="Grigoriev I.V."/>
            <person name="Hibbett D.S."/>
            <person name="Martin F."/>
            <person name="Nordberg H.P."/>
            <person name="Cantor M.N."/>
            <person name="Hua S.X."/>
        </authorList>
    </citation>
    <scope>NUCLEOTIDE SEQUENCE [LARGE SCALE GENOMIC DNA]</scope>
    <source>
        <strain evidence="1 2">MAFF 305830</strain>
    </source>
</reference>
<evidence type="ECO:0000313" key="1">
    <source>
        <dbReference type="EMBL" id="KIM27672.1"/>
    </source>
</evidence>
<dbReference type="HOGENOM" id="CLU_1489872_0_0_1"/>
<gene>
    <name evidence="1" type="ORF">M408DRAFT_162811</name>
</gene>
<name>A0A0C2XEX4_SERVB</name>
<dbReference type="Proteomes" id="UP000054097">
    <property type="component" value="Unassembled WGS sequence"/>
</dbReference>
<evidence type="ECO:0000313" key="2">
    <source>
        <dbReference type="Proteomes" id="UP000054097"/>
    </source>
</evidence>
<organism evidence="1 2">
    <name type="scientific">Serendipita vermifera MAFF 305830</name>
    <dbReference type="NCBI Taxonomy" id="933852"/>
    <lineage>
        <taxon>Eukaryota</taxon>
        <taxon>Fungi</taxon>
        <taxon>Dikarya</taxon>
        <taxon>Basidiomycota</taxon>
        <taxon>Agaricomycotina</taxon>
        <taxon>Agaricomycetes</taxon>
        <taxon>Sebacinales</taxon>
        <taxon>Serendipitaceae</taxon>
        <taxon>Serendipita</taxon>
    </lineage>
</organism>
<dbReference type="EMBL" id="KN824297">
    <property type="protein sequence ID" value="KIM27672.1"/>
    <property type="molecule type" value="Genomic_DNA"/>
</dbReference>
<dbReference type="AlphaFoldDB" id="A0A0C2XEX4"/>
<reference evidence="2" key="2">
    <citation type="submission" date="2015-01" db="EMBL/GenBank/DDBJ databases">
        <title>Evolutionary Origins and Diversification of the Mycorrhizal Mutualists.</title>
        <authorList>
            <consortium name="DOE Joint Genome Institute"/>
            <consortium name="Mycorrhizal Genomics Consortium"/>
            <person name="Kohler A."/>
            <person name="Kuo A."/>
            <person name="Nagy L.G."/>
            <person name="Floudas D."/>
            <person name="Copeland A."/>
            <person name="Barry K.W."/>
            <person name="Cichocki N."/>
            <person name="Veneault-Fourrey C."/>
            <person name="LaButti K."/>
            <person name="Lindquist E.A."/>
            <person name="Lipzen A."/>
            <person name="Lundell T."/>
            <person name="Morin E."/>
            <person name="Murat C."/>
            <person name="Riley R."/>
            <person name="Ohm R."/>
            <person name="Sun H."/>
            <person name="Tunlid A."/>
            <person name="Henrissat B."/>
            <person name="Grigoriev I.V."/>
            <person name="Hibbett D.S."/>
            <person name="Martin F."/>
        </authorList>
    </citation>
    <scope>NUCLEOTIDE SEQUENCE [LARGE SCALE GENOMIC DNA]</scope>
    <source>
        <strain evidence="2">MAFF 305830</strain>
    </source>
</reference>